<dbReference type="InterPro" id="IPR011447">
    <property type="entry name" value="DUF1552"/>
</dbReference>
<dbReference type="AlphaFoldDB" id="A0A5C6E481"/>
<dbReference type="Proteomes" id="UP000318288">
    <property type="component" value="Unassembled WGS sequence"/>
</dbReference>
<gene>
    <name evidence="1" type="ORF">Poly51_61780</name>
</gene>
<sequence length="420" mass="46092">MHTPLSRRAALKASGIAIALPLLDSMNRAVGREVVLPPKRMVTICNTLGLHPPSLFPKTPGSDYDSTEYLDLLKDHRNDFTLFAGLSHPDQNGKQPHDTEMTWLTAARNPGLGGFKNSISVDQYAAANLGYATRFPSISLSSNTQKSQSYTSNGVMIPAQDRPSTVFAKLFLDGSPEEVRRSRQSLADGRSILDSVAEQTRALNRQTSASDRRQLDEYFDSIRAAEADLLEADAWLDRPKPEVDENPPQDISDAADLIGRARTLMNLVPLCLQTDSSRIITVVIQDHLVVPKIDGVTAEHHNLSHHGQDLEKIKQLKIIETEILKCFADFLSRMTRASEADGRLLDQTSVLFGSNLGNANAHNPSNLPIILAGGGYRHGRYVAYDKLNNTPLCNLFVNVLNNIGIETDTFGTSTGTLEIP</sequence>
<comment type="caution">
    <text evidence="1">The sequence shown here is derived from an EMBL/GenBank/DDBJ whole genome shotgun (WGS) entry which is preliminary data.</text>
</comment>
<dbReference type="EMBL" id="SJPW01000013">
    <property type="protein sequence ID" value="TWU44463.1"/>
    <property type="molecule type" value="Genomic_DNA"/>
</dbReference>
<name>A0A5C6E481_9BACT</name>
<organism evidence="1 2">
    <name type="scientific">Rubripirellula tenax</name>
    <dbReference type="NCBI Taxonomy" id="2528015"/>
    <lineage>
        <taxon>Bacteria</taxon>
        <taxon>Pseudomonadati</taxon>
        <taxon>Planctomycetota</taxon>
        <taxon>Planctomycetia</taxon>
        <taxon>Pirellulales</taxon>
        <taxon>Pirellulaceae</taxon>
        <taxon>Rubripirellula</taxon>
    </lineage>
</organism>
<keyword evidence="2" id="KW-1185">Reference proteome</keyword>
<evidence type="ECO:0000313" key="2">
    <source>
        <dbReference type="Proteomes" id="UP000318288"/>
    </source>
</evidence>
<dbReference type="Pfam" id="PF07586">
    <property type="entry name" value="HXXSHH"/>
    <property type="match status" value="1"/>
</dbReference>
<dbReference type="OrthoDB" id="9146593at2"/>
<evidence type="ECO:0000313" key="1">
    <source>
        <dbReference type="EMBL" id="TWU44463.1"/>
    </source>
</evidence>
<protein>
    <recommendedName>
        <fullName evidence="3">DUF1552 domain-containing protein</fullName>
    </recommendedName>
</protein>
<evidence type="ECO:0008006" key="3">
    <source>
        <dbReference type="Google" id="ProtNLM"/>
    </source>
</evidence>
<accession>A0A5C6E481</accession>
<proteinExistence type="predicted"/>
<dbReference type="RefSeq" id="WP_146462508.1">
    <property type="nucleotide sequence ID" value="NZ_SJPW01000013.1"/>
</dbReference>
<reference evidence="1 2" key="1">
    <citation type="submission" date="2019-02" db="EMBL/GenBank/DDBJ databases">
        <title>Deep-cultivation of Planctomycetes and their phenomic and genomic characterization uncovers novel biology.</title>
        <authorList>
            <person name="Wiegand S."/>
            <person name="Jogler M."/>
            <person name="Boedeker C."/>
            <person name="Pinto D."/>
            <person name="Vollmers J."/>
            <person name="Rivas-Marin E."/>
            <person name="Kohn T."/>
            <person name="Peeters S.H."/>
            <person name="Heuer A."/>
            <person name="Rast P."/>
            <person name="Oberbeckmann S."/>
            <person name="Bunk B."/>
            <person name="Jeske O."/>
            <person name="Meyerdierks A."/>
            <person name="Storesund J.E."/>
            <person name="Kallscheuer N."/>
            <person name="Luecker S."/>
            <person name="Lage O.M."/>
            <person name="Pohl T."/>
            <person name="Merkel B.J."/>
            <person name="Hornburger P."/>
            <person name="Mueller R.-W."/>
            <person name="Bruemmer F."/>
            <person name="Labrenz M."/>
            <person name="Spormann A.M."/>
            <person name="Op Den Camp H."/>
            <person name="Overmann J."/>
            <person name="Amann R."/>
            <person name="Jetten M.S.M."/>
            <person name="Mascher T."/>
            <person name="Medema M.H."/>
            <person name="Devos D.P."/>
            <person name="Kaster A.-K."/>
            <person name="Ovreas L."/>
            <person name="Rohde M."/>
            <person name="Galperin M.Y."/>
            <person name="Jogler C."/>
        </authorList>
    </citation>
    <scope>NUCLEOTIDE SEQUENCE [LARGE SCALE GENOMIC DNA]</scope>
    <source>
        <strain evidence="1 2">Poly51</strain>
    </source>
</reference>